<comment type="caution">
    <text evidence="1">The sequence shown here is derived from an EMBL/GenBank/DDBJ whole genome shotgun (WGS) entry which is preliminary data.</text>
</comment>
<evidence type="ECO:0000313" key="2">
    <source>
        <dbReference type="Proteomes" id="UP000037122"/>
    </source>
</evidence>
<accession>A0A0L0NNK3</accession>
<proteinExistence type="predicted"/>
<dbReference type="VEuPathDB" id="FungiDB:QG37_08059"/>
<dbReference type="AlphaFoldDB" id="A0A0L0NNK3"/>
<name>A0A0L0NNK3_CANAR</name>
<gene>
    <name evidence="1" type="ORF">QG37_08059</name>
</gene>
<protein>
    <submittedName>
        <fullName evidence="1">Uncharacterized protein</fullName>
    </submittedName>
</protein>
<organism evidence="1 2">
    <name type="scientific">Candidozyma auris</name>
    <name type="common">Yeast</name>
    <name type="synonym">Candida auris</name>
    <dbReference type="NCBI Taxonomy" id="498019"/>
    <lineage>
        <taxon>Eukaryota</taxon>
        <taxon>Fungi</taxon>
        <taxon>Dikarya</taxon>
        <taxon>Ascomycota</taxon>
        <taxon>Saccharomycotina</taxon>
        <taxon>Pichiomycetes</taxon>
        <taxon>Metschnikowiaceae</taxon>
        <taxon>Candidozyma</taxon>
    </lineage>
</organism>
<dbReference type="Proteomes" id="UP000037122">
    <property type="component" value="Unassembled WGS sequence"/>
</dbReference>
<evidence type="ECO:0000313" key="1">
    <source>
        <dbReference type="EMBL" id="KND95731.1"/>
    </source>
</evidence>
<reference evidence="2" key="1">
    <citation type="journal article" date="2015" name="BMC Genomics">
        <title>Draft genome of a commonly misdiagnosed multidrug resistant pathogen Candida auris.</title>
        <authorList>
            <person name="Chatterjee S."/>
            <person name="Alampalli S.V."/>
            <person name="Nageshan R.K."/>
            <person name="Chettiar S.T."/>
            <person name="Joshi S."/>
            <person name="Tatu U.S."/>
        </authorList>
    </citation>
    <scope>NUCLEOTIDE SEQUENCE [LARGE SCALE GENOMIC DNA]</scope>
    <source>
        <strain evidence="2">6684</strain>
    </source>
</reference>
<sequence>MLEKRKKKKKRIKFKWCANEVNKAIVAQFGEL</sequence>
<dbReference type="EMBL" id="LGST01000066">
    <property type="protein sequence ID" value="KND95731.1"/>
    <property type="molecule type" value="Genomic_DNA"/>
</dbReference>